<proteinExistence type="predicted"/>
<feature type="domain" description="SsuA/THI5-like" evidence="2">
    <location>
        <begin position="68"/>
        <end position="194"/>
    </location>
</feature>
<dbReference type="Gene3D" id="3.40.190.10">
    <property type="entry name" value="Periplasmic binding protein-like II"/>
    <property type="match status" value="2"/>
</dbReference>
<evidence type="ECO:0000259" key="2">
    <source>
        <dbReference type="Pfam" id="PF09084"/>
    </source>
</evidence>
<keyword evidence="4" id="KW-1185">Reference proteome</keyword>
<organism evidence="3 4">
    <name type="scientific">Acidisoma cellulosilyticum</name>
    <dbReference type="NCBI Taxonomy" id="2802395"/>
    <lineage>
        <taxon>Bacteria</taxon>
        <taxon>Pseudomonadati</taxon>
        <taxon>Pseudomonadota</taxon>
        <taxon>Alphaproteobacteria</taxon>
        <taxon>Acetobacterales</taxon>
        <taxon>Acidocellaceae</taxon>
        <taxon>Acidisoma</taxon>
    </lineage>
</organism>
<evidence type="ECO:0000313" key="3">
    <source>
        <dbReference type="EMBL" id="MCB8882120.1"/>
    </source>
</evidence>
<dbReference type="PANTHER" id="PTHR42941:SF1">
    <property type="entry name" value="SLL1037 PROTEIN"/>
    <property type="match status" value="1"/>
</dbReference>
<dbReference type="PANTHER" id="PTHR42941">
    <property type="entry name" value="SLL1037 PROTEIN"/>
    <property type="match status" value="1"/>
</dbReference>
<evidence type="ECO:0000313" key="4">
    <source>
        <dbReference type="Proteomes" id="UP000721844"/>
    </source>
</evidence>
<comment type="caution">
    <text evidence="3">The sequence shown here is derived from an EMBL/GenBank/DDBJ whole genome shotgun (WGS) entry which is preliminary data.</text>
</comment>
<feature type="transmembrane region" description="Helical" evidence="1">
    <location>
        <begin position="326"/>
        <end position="345"/>
    </location>
</feature>
<dbReference type="AlphaFoldDB" id="A0A964E4Y2"/>
<name>A0A964E4Y2_9PROT</name>
<dbReference type="EMBL" id="JAESVA010000006">
    <property type="protein sequence ID" value="MCB8882120.1"/>
    <property type="molecule type" value="Genomic_DNA"/>
</dbReference>
<accession>A0A964E4Y2</accession>
<reference evidence="3 4" key="1">
    <citation type="journal article" date="2021" name="Microorganisms">
        <title>Acidisoma silvae sp. nov. and Acidisomacellulosilytica sp. nov., Two Acidophilic Bacteria Isolated from Decaying Wood, Hydrolyzing Cellulose and Producing Poly-3-hydroxybutyrate.</title>
        <authorList>
            <person name="Mieszkin S."/>
            <person name="Pouder E."/>
            <person name="Uroz S."/>
            <person name="Simon-Colin C."/>
            <person name="Alain K."/>
        </authorList>
    </citation>
    <scope>NUCLEOTIDE SEQUENCE [LARGE SCALE GENOMIC DNA]</scope>
    <source>
        <strain evidence="3 4">HW T5.17</strain>
    </source>
</reference>
<sequence length="419" mass="46548">MADETEAREDNRRAARKFNMVLGVAAVIALLVAAYRVLPPSQITIATGPVGGSYYQDAESYHATLQHVGIKVHLHPVPNSLDIAKDVDDRQDGISIGFVAQSLDPEEYRHTLSLGAIEQQPLFIFTATSLGAIEPAALQGRLIVMPPLRSASSEAALALLAQYGVTPANSRIVHMPIADAVADLDQGKADAGFFMLDPQDGFIERLAHDPGLQLMNLRDSATIARLNPSLHAITLLRGIFDLKGGIPPEDVHMMAANITVVANKHVSQAILYLLLQAMANAHRDASLINDAGTYPNLVNIALPPHPVALDFEKNGLPWAYQNLPRWMASLVNSYLIIGLVFVVLVELWSSILYFMELIDFLYVHFWLRVLLRIEQRVKRGHVLRPSDIRFIERAERALIKSDRRRRSEDLIERIRSTYK</sequence>
<dbReference type="SUPFAM" id="SSF53850">
    <property type="entry name" value="Periplasmic binding protein-like II"/>
    <property type="match status" value="1"/>
</dbReference>
<dbReference type="Proteomes" id="UP000721844">
    <property type="component" value="Unassembled WGS sequence"/>
</dbReference>
<protein>
    <submittedName>
        <fullName evidence="3">ABC transporter substrate-binding protein</fullName>
    </submittedName>
</protein>
<evidence type="ECO:0000256" key="1">
    <source>
        <dbReference type="SAM" id="Phobius"/>
    </source>
</evidence>
<dbReference type="Pfam" id="PF09084">
    <property type="entry name" value="NMT1"/>
    <property type="match status" value="1"/>
</dbReference>
<keyword evidence="1" id="KW-0812">Transmembrane</keyword>
<dbReference type="RefSeq" id="WP_227308787.1">
    <property type="nucleotide sequence ID" value="NZ_JAESVA010000006.1"/>
</dbReference>
<keyword evidence="1" id="KW-1133">Transmembrane helix</keyword>
<dbReference type="InterPro" id="IPR011852">
    <property type="entry name" value="TRAP_TAXI"/>
</dbReference>
<gene>
    <name evidence="3" type="ORF">ACELLULO517_17880</name>
</gene>
<keyword evidence="1" id="KW-0472">Membrane</keyword>
<dbReference type="InterPro" id="IPR015168">
    <property type="entry name" value="SsuA/THI5"/>
</dbReference>
<feature type="transmembrane region" description="Helical" evidence="1">
    <location>
        <begin position="20"/>
        <end position="38"/>
    </location>
</feature>